<name>A0A6J6DSD5_9ZZZZ</name>
<dbReference type="PANTHER" id="PTHR43811">
    <property type="entry name" value="FKBP-TYPE PEPTIDYL-PROLYL CIS-TRANS ISOMERASE FKPA"/>
    <property type="match status" value="1"/>
</dbReference>
<dbReference type="PROSITE" id="PS50059">
    <property type="entry name" value="FKBP_PPIASE"/>
    <property type="match status" value="1"/>
</dbReference>
<dbReference type="InterPro" id="IPR001179">
    <property type="entry name" value="PPIase_FKBP_dom"/>
</dbReference>
<dbReference type="AlphaFoldDB" id="A0A6J6DSD5"/>
<evidence type="ECO:0000259" key="6">
    <source>
        <dbReference type="PROSITE" id="PS50059"/>
    </source>
</evidence>
<dbReference type="EC" id="5.2.1.8" evidence="2"/>
<keyword evidence="4" id="KW-0413">Isomerase</keyword>
<evidence type="ECO:0000313" key="7">
    <source>
        <dbReference type="EMBL" id="CAB4566124.1"/>
    </source>
</evidence>
<dbReference type="InterPro" id="IPR046357">
    <property type="entry name" value="PPIase_dom_sf"/>
</dbReference>
<evidence type="ECO:0000256" key="4">
    <source>
        <dbReference type="ARBA" id="ARBA00023235"/>
    </source>
</evidence>
<dbReference type="GO" id="GO:0003755">
    <property type="term" value="F:peptidyl-prolyl cis-trans isomerase activity"/>
    <property type="evidence" value="ECO:0007669"/>
    <property type="project" value="UniProtKB-KW"/>
</dbReference>
<dbReference type="EMBL" id="CAEZTJ010000048">
    <property type="protein sequence ID" value="CAB4566124.1"/>
    <property type="molecule type" value="Genomic_DNA"/>
</dbReference>
<sequence>MKRQPSSTLIRFTAILASALLMVGCSGQGDEMSESSNPKLPSVSGAYGEEPSITVPDIDPPSTLESVDLTVGTGASVEATSTLTVNYSLVTWSDKAAIESSFSSAPATFPLSGVILGWQQGLVGAKEGGRRLLVIPPDLGYGATGAGPIGPDETLIFVVDIIEVS</sequence>
<evidence type="ECO:0000256" key="1">
    <source>
        <dbReference type="ARBA" id="ARBA00000971"/>
    </source>
</evidence>
<accession>A0A6J6DSD5</accession>
<gene>
    <name evidence="7" type="ORF">UFOPK1650_00461</name>
</gene>
<dbReference type="Pfam" id="PF00254">
    <property type="entry name" value="FKBP_C"/>
    <property type="match status" value="1"/>
</dbReference>
<comment type="catalytic activity">
    <reaction evidence="1">
        <text>[protein]-peptidylproline (omega=180) = [protein]-peptidylproline (omega=0)</text>
        <dbReference type="Rhea" id="RHEA:16237"/>
        <dbReference type="Rhea" id="RHEA-COMP:10747"/>
        <dbReference type="Rhea" id="RHEA-COMP:10748"/>
        <dbReference type="ChEBI" id="CHEBI:83833"/>
        <dbReference type="ChEBI" id="CHEBI:83834"/>
        <dbReference type="EC" id="5.2.1.8"/>
    </reaction>
</comment>
<organism evidence="7">
    <name type="scientific">freshwater metagenome</name>
    <dbReference type="NCBI Taxonomy" id="449393"/>
    <lineage>
        <taxon>unclassified sequences</taxon>
        <taxon>metagenomes</taxon>
        <taxon>ecological metagenomes</taxon>
    </lineage>
</organism>
<reference evidence="7" key="1">
    <citation type="submission" date="2020-05" db="EMBL/GenBank/DDBJ databases">
        <authorList>
            <person name="Chiriac C."/>
            <person name="Salcher M."/>
            <person name="Ghai R."/>
            <person name="Kavagutti S V."/>
        </authorList>
    </citation>
    <scope>NUCLEOTIDE SEQUENCE</scope>
</reference>
<evidence type="ECO:0000256" key="2">
    <source>
        <dbReference type="ARBA" id="ARBA00013194"/>
    </source>
</evidence>
<dbReference type="PANTHER" id="PTHR43811:SF19">
    <property type="entry name" value="39 KDA FK506-BINDING NUCLEAR PROTEIN"/>
    <property type="match status" value="1"/>
</dbReference>
<dbReference type="SUPFAM" id="SSF54534">
    <property type="entry name" value="FKBP-like"/>
    <property type="match status" value="1"/>
</dbReference>
<protein>
    <recommendedName>
        <fullName evidence="2">peptidylprolyl isomerase</fullName>
        <ecNumber evidence="2">5.2.1.8</ecNumber>
    </recommendedName>
</protein>
<proteinExistence type="predicted"/>
<feature type="domain" description="PPIase FKBP-type" evidence="6">
    <location>
        <begin position="80"/>
        <end position="165"/>
    </location>
</feature>
<keyword evidence="3" id="KW-0697">Rotamase</keyword>
<feature type="region of interest" description="Disordered" evidence="5">
    <location>
        <begin position="27"/>
        <end position="52"/>
    </location>
</feature>
<evidence type="ECO:0000256" key="5">
    <source>
        <dbReference type="SAM" id="MobiDB-lite"/>
    </source>
</evidence>
<dbReference type="Gene3D" id="3.10.50.40">
    <property type="match status" value="1"/>
</dbReference>
<dbReference type="PROSITE" id="PS51257">
    <property type="entry name" value="PROKAR_LIPOPROTEIN"/>
    <property type="match status" value="1"/>
</dbReference>
<evidence type="ECO:0000256" key="3">
    <source>
        <dbReference type="ARBA" id="ARBA00023110"/>
    </source>
</evidence>